<dbReference type="InterPro" id="IPR005467">
    <property type="entry name" value="His_kinase_dom"/>
</dbReference>
<feature type="domain" description="Histidine kinase" evidence="9">
    <location>
        <begin position="211"/>
        <end position="429"/>
    </location>
</feature>
<keyword evidence="6" id="KW-0902">Two-component regulatory system</keyword>
<dbReference type="GO" id="GO:0004721">
    <property type="term" value="F:phosphoprotein phosphatase activity"/>
    <property type="evidence" value="ECO:0007669"/>
    <property type="project" value="TreeGrafter"/>
</dbReference>
<organism evidence="11 12">
    <name type="scientific">Candidatus Harrisonbacteria bacterium RIFCSPLOWO2_01_FULL_44_18</name>
    <dbReference type="NCBI Taxonomy" id="1798407"/>
    <lineage>
        <taxon>Bacteria</taxon>
        <taxon>Candidatus Harrisoniibacteriota</taxon>
    </lineage>
</organism>
<dbReference type="NCBIfam" id="TIGR00229">
    <property type="entry name" value="sensory_box"/>
    <property type="match status" value="1"/>
</dbReference>
<dbReference type="Pfam" id="PF02518">
    <property type="entry name" value="HATPase_c"/>
    <property type="match status" value="1"/>
</dbReference>
<dbReference type="PRINTS" id="PR00344">
    <property type="entry name" value="BCTRLSENSOR"/>
</dbReference>
<evidence type="ECO:0000256" key="6">
    <source>
        <dbReference type="ARBA" id="ARBA00023012"/>
    </source>
</evidence>
<evidence type="ECO:0000313" key="12">
    <source>
        <dbReference type="Proteomes" id="UP000177942"/>
    </source>
</evidence>
<keyword evidence="5" id="KW-0418">Kinase</keyword>
<feature type="transmembrane region" description="Helical" evidence="8">
    <location>
        <begin position="45"/>
        <end position="63"/>
    </location>
</feature>
<dbReference type="GO" id="GO:0005886">
    <property type="term" value="C:plasma membrane"/>
    <property type="evidence" value="ECO:0007669"/>
    <property type="project" value="TreeGrafter"/>
</dbReference>
<dbReference type="GO" id="GO:0016036">
    <property type="term" value="P:cellular response to phosphate starvation"/>
    <property type="evidence" value="ECO:0007669"/>
    <property type="project" value="TreeGrafter"/>
</dbReference>
<reference evidence="11 12" key="1">
    <citation type="journal article" date="2016" name="Nat. Commun.">
        <title>Thousands of microbial genomes shed light on interconnected biogeochemical processes in an aquifer system.</title>
        <authorList>
            <person name="Anantharaman K."/>
            <person name="Brown C.T."/>
            <person name="Hug L.A."/>
            <person name="Sharon I."/>
            <person name="Castelle C.J."/>
            <person name="Probst A.J."/>
            <person name="Thomas B.C."/>
            <person name="Singh A."/>
            <person name="Wilkins M.J."/>
            <person name="Karaoz U."/>
            <person name="Brodie E.L."/>
            <person name="Williams K.H."/>
            <person name="Hubbard S.S."/>
            <person name="Banfield J.F."/>
        </authorList>
    </citation>
    <scope>NUCLEOTIDE SEQUENCE [LARGE SCALE GENOMIC DNA]</scope>
</reference>
<dbReference type="STRING" id="1798407.A3A16_03745"/>
<keyword evidence="3" id="KW-0597">Phosphoprotein</keyword>
<dbReference type="SMART" id="SM00387">
    <property type="entry name" value="HATPase_c"/>
    <property type="match status" value="1"/>
</dbReference>
<dbReference type="PROSITE" id="PS50109">
    <property type="entry name" value="HIS_KIN"/>
    <property type="match status" value="1"/>
</dbReference>
<evidence type="ECO:0000256" key="4">
    <source>
        <dbReference type="ARBA" id="ARBA00022679"/>
    </source>
</evidence>
<dbReference type="Proteomes" id="UP000177942">
    <property type="component" value="Unassembled WGS sequence"/>
</dbReference>
<dbReference type="CDD" id="cd00082">
    <property type="entry name" value="HisKA"/>
    <property type="match status" value="1"/>
</dbReference>
<dbReference type="Pfam" id="PF00512">
    <property type="entry name" value="HisKA"/>
    <property type="match status" value="1"/>
</dbReference>
<name>A0A1G1ZM83_9BACT</name>
<evidence type="ECO:0000256" key="1">
    <source>
        <dbReference type="ARBA" id="ARBA00000085"/>
    </source>
</evidence>
<dbReference type="InterPro" id="IPR000014">
    <property type="entry name" value="PAS"/>
</dbReference>
<dbReference type="InterPro" id="IPR036890">
    <property type="entry name" value="HATPase_C_sf"/>
</dbReference>
<keyword evidence="8" id="KW-1133">Transmembrane helix</keyword>
<dbReference type="InterPro" id="IPR003661">
    <property type="entry name" value="HisK_dim/P_dom"/>
</dbReference>
<dbReference type="InterPro" id="IPR036097">
    <property type="entry name" value="HisK_dim/P_sf"/>
</dbReference>
<feature type="transmembrane region" description="Helical" evidence="8">
    <location>
        <begin position="20"/>
        <end position="39"/>
    </location>
</feature>
<dbReference type="SMART" id="SM00388">
    <property type="entry name" value="HisKA"/>
    <property type="match status" value="1"/>
</dbReference>
<dbReference type="Pfam" id="PF00989">
    <property type="entry name" value="PAS"/>
    <property type="match status" value="1"/>
</dbReference>
<keyword evidence="7 8" id="KW-0472">Membrane</keyword>
<evidence type="ECO:0000256" key="3">
    <source>
        <dbReference type="ARBA" id="ARBA00022553"/>
    </source>
</evidence>
<dbReference type="InterPro" id="IPR004358">
    <property type="entry name" value="Sig_transdc_His_kin-like_C"/>
</dbReference>
<dbReference type="Gene3D" id="3.30.565.10">
    <property type="entry name" value="Histidine kinase-like ATPase, C-terminal domain"/>
    <property type="match status" value="1"/>
</dbReference>
<dbReference type="CDD" id="cd00130">
    <property type="entry name" value="PAS"/>
    <property type="match status" value="1"/>
</dbReference>
<dbReference type="GO" id="GO:0000155">
    <property type="term" value="F:phosphorelay sensor kinase activity"/>
    <property type="evidence" value="ECO:0007669"/>
    <property type="project" value="InterPro"/>
</dbReference>
<dbReference type="SMART" id="SM00091">
    <property type="entry name" value="PAS"/>
    <property type="match status" value="1"/>
</dbReference>
<evidence type="ECO:0000256" key="8">
    <source>
        <dbReference type="SAM" id="Phobius"/>
    </source>
</evidence>
<dbReference type="EMBL" id="MHJJ01000007">
    <property type="protein sequence ID" value="OGY65702.1"/>
    <property type="molecule type" value="Genomic_DNA"/>
</dbReference>
<accession>A0A1G1ZM83</accession>
<dbReference type="EC" id="2.7.13.3" evidence="2"/>
<dbReference type="FunFam" id="3.30.565.10:FF:000006">
    <property type="entry name" value="Sensor histidine kinase WalK"/>
    <property type="match status" value="1"/>
</dbReference>
<feature type="domain" description="PAS" evidence="10">
    <location>
        <begin position="75"/>
        <end position="120"/>
    </location>
</feature>
<dbReference type="SUPFAM" id="SSF47384">
    <property type="entry name" value="Homodimeric domain of signal transducing histidine kinase"/>
    <property type="match status" value="1"/>
</dbReference>
<dbReference type="AlphaFoldDB" id="A0A1G1ZM83"/>
<evidence type="ECO:0000256" key="5">
    <source>
        <dbReference type="ARBA" id="ARBA00022777"/>
    </source>
</evidence>
<evidence type="ECO:0000256" key="2">
    <source>
        <dbReference type="ARBA" id="ARBA00012438"/>
    </source>
</evidence>
<dbReference type="SUPFAM" id="SSF55785">
    <property type="entry name" value="PYP-like sensor domain (PAS domain)"/>
    <property type="match status" value="1"/>
</dbReference>
<dbReference type="InterPro" id="IPR035965">
    <property type="entry name" value="PAS-like_dom_sf"/>
</dbReference>
<proteinExistence type="predicted"/>
<keyword evidence="8" id="KW-0812">Transmembrane</keyword>
<evidence type="ECO:0000256" key="7">
    <source>
        <dbReference type="ARBA" id="ARBA00023136"/>
    </source>
</evidence>
<dbReference type="PANTHER" id="PTHR45453:SF1">
    <property type="entry name" value="PHOSPHATE REGULON SENSOR PROTEIN PHOR"/>
    <property type="match status" value="1"/>
</dbReference>
<sequence>MFQRFWSNFKIYATLPEMRVFWVFLFLVLAVLIIDFIYLPFLWSLISLGIFLAIGVIIIFSSLRSAKANLNIKIEHSRFESIIGDLRDGVVAYDQNFKILVFNRAAEEIFNLKAAEVIGKYFSLEQAKEPRLKLLVQTFFPSLAPAVVRRSEAGVYPQVIDLSFDQPVLDLRITTNRVADNNGQVLGFVKVARDRTRDLELLRSKSEFITLASRQLRTPLTAANWVFESLKKESLTDSQQELVNSGSQATGKLLKIVNDLLDVAKIEEGRFGYNFQNINIVDFLEKIIGEASAIAGKYNVKIYFDRPAEAINIFADTQKLGVAVSHLLDNAIRYNISNGRVDVKLQKLSDRPYIQISVKDTGVGIPEEDMQKLFTKFFRGENITKLSAEGSGLGLYIVKNIIRRHGGNIRAESVLDRGSAFYFTLPTDLKLVPSKEIVYGEE</sequence>
<dbReference type="Gene3D" id="3.30.450.20">
    <property type="entry name" value="PAS domain"/>
    <property type="match status" value="1"/>
</dbReference>
<dbReference type="Gene3D" id="1.10.287.130">
    <property type="match status" value="1"/>
</dbReference>
<protein>
    <recommendedName>
        <fullName evidence="2">histidine kinase</fullName>
        <ecNumber evidence="2">2.7.13.3</ecNumber>
    </recommendedName>
</protein>
<keyword evidence="4" id="KW-0808">Transferase</keyword>
<dbReference type="GO" id="GO:0006355">
    <property type="term" value="P:regulation of DNA-templated transcription"/>
    <property type="evidence" value="ECO:0007669"/>
    <property type="project" value="InterPro"/>
</dbReference>
<dbReference type="InterPro" id="IPR003594">
    <property type="entry name" value="HATPase_dom"/>
</dbReference>
<evidence type="ECO:0000259" key="9">
    <source>
        <dbReference type="PROSITE" id="PS50109"/>
    </source>
</evidence>
<dbReference type="PROSITE" id="PS50112">
    <property type="entry name" value="PAS"/>
    <property type="match status" value="1"/>
</dbReference>
<gene>
    <name evidence="11" type="ORF">A3A16_03745</name>
</gene>
<comment type="caution">
    <text evidence="11">The sequence shown here is derived from an EMBL/GenBank/DDBJ whole genome shotgun (WGS) entry which is preliminary data.</text>
</comment>
<dbReference type="InterPro" id="IPR013767">
    <property type="entry name" value="PAS_fold"/>
</dbReference>
<evidence type="ECO:0000313" key="11">
    <source>
        <dbReference type="EMBL" id="OGY65702.1"/>
    </source>
</evidence>
<dbReference type="PANTHER" id="PTHR45453">
    <property type="entry name" value="PHOSPHATE REGULON SENSOR PROTEIN PHOR"/>
    <property type="match status" value="1"/>
</dbReference>
<dbReference type="CDD" id="cd00075">
    <property type="entry name" value="HATPase"/>
    <property type="match status" value="1"/>
</dbReference>
<dbReference type="SUPFAM" id="SSF55874">
    <property type="entry name" value="ATPase domain of HSP90 chaperone/DNA topoisomerase II/histidine kinase"/>
    <property type="match status" value="1"/>
</dbReference>
<dbReference type="InterPro" id="IPR050351">
    <property type="entry name" value="BphY/WalK/GraS-like"/>
</dbReference>
<comment type="catalytic activity">
    <reaction evidence="1">
        <text>ATP + protein L-histidine = ADP + protein N-phospho-L-histidine.</text>
        <dbReference type="EC" id="2.7.13.3"/>
    </reaction>
</comment>
<evidence type="ECO:0000259" key="10">
    <source>
        <dbReference type="PROSITE" id="PS50112"/>
    </source>
</evidence>